<proteinExistence type="predicted"/>
<dbReference type="SUPFAM" id="SSF88723">
    <property type="entry name" value="PIN domain-like"/>
    <property type="match status" value="1"/>
</dbReference>
<protein>
    <recommendedName>
        <fullName evidence="1">PIN domain-containing protein</fullName>
    </recommendedName>
</protein>
<dbReference type="AlphaFoldDB" id="A0A1F7I1C2"/>
<gene>
    <name evidence="2" type="ORF">A3F03_03920</name>
</gene>
<dbReference type="EMBL" id="MGAC01000046">
    <property type="protein sequence ID" value="OGK37175.1"/>
    <property type="molecule type" value="Genomic_DNA"/>
</dbReference>
<name>A0A1F7I1C2_9BACT</name>
<dbReference type="Proteomes" id="UP000176803">
    <property type="component" value="Unassembled WGS sequence"/>
</dbReference>
<evidence type="ECO:0000313" key="3">
    <source>
        <dbReference type="Proteomes" id="UP000176803"/>
    </source>
</evidence>
<accession>A0A1F7I1C2</accession>
<dbReference type="Gene3D" id="3.40.50.1010">
    <property type="entry name" value="5'-nuclease"/>
    <property type="match status" value="1"/>
</dbReference>
<sequence>MKTSVIDANIIIRFLLHDHPSLSSLAKSIFLKAEQGKIKLYFDEVVIAEVVWTLSSFYKIKKADLVDRMEKLLSQDWVVNSKKNIIHKALLLYASSNLDYIDCWVYIVSKSQGMTLKTFDKKLKKLSLTT</sequence>
<organism evidence="2 3">
    <name type="scientific">Candidatus Roizmanbacteria bacterium RIFCSPHIGHO2_12_FULL_41_11</name>
    <dbReference type="NCBI Taxonomy" id="1802052"/>
    <lineage>
        <taxon>Bacteria</taxon>
        <taxon>Candidatus Roizmaniibacteriota</taxon>
    </lineage>
</organism>
<feature type="domain" description="PIN" evidence="1">
    <location>
        <begin position="5"/>
        <end position="126"/>
    </location>
</feature>
<reference evidence="2 3" key="1">
    <citation type="journal article" date="2016" name="Nat. Commun.">
        <title>Thousands of microbial genomes shed light on interconnected biogeochemical processes in an aquifer system.</title>
        <authorList>
            <person name="Anantharaman K."/>
            <person name="Brown C.T."/>
            <person name="Hug L.A."/>
            <person name="Sharon I."/>
            <person name="Castelle C.J."/>
            <person name="Probst A.J."/>
            <person name="Thomas B.C."/>
            <person name="Singh A."/>
            <person name="Wilkins M.J."/>
            <person name="Karaoz U."/>
            <person name="Brodie E.L."/>
            <person name="Williams K.H."/>
            <person name="Hubbard S.S."/>
            <person name="Banfield J.F."/>
        </authorList>
    </citation>
    <scope>NUCLEOTIDE SEQUENCE [LARGE SCALE GENOMIC DNA]</scope>
</reference>
<evidence type="ECO:0000313" key="2">
    <source>
        <dbReference type="EMBL" id="OGK37175.1"/>
    </source>
</evidence>
<dbReference type="Pfam" id="PF01850">
    <property type="entry name" value="PIN"/>
    <property type="match status" value="1"/>
</dbReference>
<comment type="caution">
    <text evidence="2">The sequence shown here is derived from an EMBL/GenBank/DDBJ whole genome shotgun (WGS) entry which is preliminary data.</text>
</comment>
<evidence type="ECO:0000259" key="1">
    <source>
        <dbReference type="Pfam" id="PF01850"/>
    </source>
</evidence>
<dbReference type="InterPro" id="IPR002716">
    <property type="entry name" value="PIN_dom"/>
</dbReference>
<dbReference type="InterPro" id="IPR029060">
    <property type="entry name" value="PIN-like_dom_sf"/>
</dbReference>